<evidence type="ECO:0000259" key="2">
    <source>
        <dbReference type="Pfam" id="PF03703"/>
    </source>
</evidence>
<feature type="compositionally biased region" description="Pro residues" evidence="1">
    <location>
        <begin position="259"/>
        <end position="270"/>
    </location>
</feature>
<proteinExistence type="predicted"/>
<feature type="region of interest" description="Disordered" evidence="1">
    <location>
        <begin position="24"/>
        <end position="66"/>
    </location>
</feature>
<feature type="region of interest" description="Disordered" evidence="1">
    <location>
        <begin position="250"/>
        <end position="270"/>
    </location>
</feature>
<dbReference type="Pfam" id="PF10708">
    <property type="entry name" value="DUF2510"/>
    <property type="match status" value="1"/>
</dbReference>
<evidence type="ECO:0000313" key="4">
    <source>
        <dbReference type="EMBL" id="MDT0277323.1"/>
    </source>
</evidence>
<name>A0ABU2KAZ0_9ACTN</name>
<feature type="domain" description="YdbS-like PH" evidence="2">
    <location>
        <begin position="127"/>
        <end position="181"/>
    </location>
</feature>
<dbReference type="Proteomes" id="UP001183222">
    <property type="component" value="Unassembled WGS sequence"/>
</dbReference>
<feature type="domain" description="DUF2510" evidence="3">
    <location>
        <begin position="4"/>
        <end position="34"/>
    </location>
</feature>
<comment type="caution">
    <text evidence="4">The sequence shown here is derived from an EMBL/GenBank/DDBJ whole genome shotgun (WGS) entry which is preliminary data.</text>
</comment>
<keyword evidence="5" id="KW-1185">Reference proteome</keyword>
<feature type="region of interest" description="Disordered" evidence="1">
    <location>
        <begin position="79"/>
        <end position="101"/>
    </location>
</feature>
<feature type="compositionally biased region" description="Pro residues" evidence="1">
    <location>
        <begin position="51"/>
        <end position="61"/>
    </location>
</feature>
<accession>A0ABU2KAZ0</accession>
<feature type="compositionally biased region" description="Basic and acidic residues" evidence="1">
    <location>
        <begin position="88"/>
        <end position="101"/>
    </location>
</feature>
<gene>
    <name evidence="4" type="ORF">RM425_15565</name>
</gene>
<dbReference type="Pfam" id="PF03703">
    <property type="entry name" value="bPH_2"/>
    <property type="match status" value="1"/>
</dbReference>
<evidence type="ECO:0000259" key="3">
    <source>
        <dbReference type="Pfam" id="PF10708"/>
    </source>
</evidence>
<evidence type="ECO:0000256" key="1">
    <source>
        <dbReference type="SAM" id="MobiDB-lite"/>
    </source>
</evidence>
<protein>
    <submittedName>
        <fullName evidence="4">PH domain-containing protein</fullName>
    </submittedName>
</protein>
<reference evidence="5" key="1">
    <citation type="submission" date="2023-07" db="EMBL/GenBank/DDBJ databases">
        <title>30 novel species of actinomycetes from the DSMZ collection.</title>
        <authorList>
            <person name="Nouioui I."/>
        </authorList>
    </citation>
    <scope>NUCLEOTIDE SEQUENCE [LARGE SCALE GENOMIC DNA]</scope>
    <source>
        <strain evidence="5">DSM 46792</strain>
    </source>
</reference>
<dbReference type="RefSeq" id="WP_311346129.1">
    <property type="nucleotide sequence ID" value="NZ_JAVREI010000012.1"/>
</dbReference>
<organism evidence="4 5">
    <name type="scientific">Blastococcus goldschmidtiae</name>
    <dbReference type="NCBI Taxonomy" id="3075546"/>
    <lineage>
        <taxon>Bacteria</taxon>
        <taxon>Bacillati</taxon>
        <taxon>Actinomycetota</taxon>
        <taxon>Actinomycetes</taxon>
        <taxon>Geodermatophilales</taxon>
        <taxon>Geodermatophilaceae</taxon>
        <taxon>Blastococcus</taxon>
    </lineage>
</organism>
<sequence>MADAAWLPDPAGAHELRYWNGSAWTEHVSDQGTQGQDPPPSELPAPAAAMAPPPVPPPPAAASPGLKLGWKDRLKQVADQGKAMVEQGKQKLAEQNAKRTEQWANDPTTLWFGESRNAATSATGVAKARYRITKDRVWIESGLLGTRTESVPLWSIKDMDVRQAVWQRGNDIGDVVLVLEDAAYGASTDMFDLSRNVEGTTTGQVVLDDVEGPYAVLDLLAPLVSEARSKKTMERQSTYVHNMTPGVPYGATASQAAPAPAPPPQIDMVE</sequence>
<evidence type="ECO:0000313" key="5">
    <source>
        <dbReference type="Proteomes" id="UP001183222"/>
    </source>
</evidence>
<dbReference type="EMBL" id="JAVREI010000012">
    <property type="protein sequence ID" value="MDT0277323.1"/>
    <property type="molecule type" value="Genomic_DNA"/>
</dbReference>
<dbReference type="InterPro" id="IPR005182">
    <property type="entry name" value="YdbS-like_PH"/>
</dbReference>
<dbReference type="InterPro" id="IPR018929">
    <property type="entry name" value="DUF2510"/>
</dbReference>